<dbReference type="InterPro" id="IPR035906">
    <property type="entry name" value="MetI-like_sf"/>
</dbReference>
<dbReference type="OrthoDB" id="9807065at2"/>
<dbReference type="RefSeq" id="WP_073435331.1">
    <property type="nucleotide sequence ID" value="NZ_BJXU01000058.1"/>
</dbReference>
<keyword evidence="8 9" id="KW-0472">Membrane</keyword>
<dbReference type="GO" id="GO:0005315">
    <property type="term" value="F:phosphate transmembrane transporter activity"/>
    <property type="evidence" value="ECO:0007669"/>
    <property type="project" value="InterPro"/>
</dbReference>
<evidence type="ECO:0000256" key="7">
    <source>
        <dbReference type="ARBA" id="ARBA00022989"/>
    </source>
</evidence>
<feature type="domain" description="ABC transmembrane type-1" evidence="10">
    <location>
        <begin position="286"/>
        <end position="518"/>
    </location>
</feature>
<keyword evidence="4" id="KW-0813">Transport</keyword>
<dbReference type="PROSITE" id="PS50928">
    <property type="entry name" value="ABC_TM1"/>
    <property type="match status" value="1"/>
</dbReference>
<dbReference type="CDD" id="cd06261">
    <property type="entry name" value="TM_PBP2"/>
    <property type="match status" value="1"/>
</dbReference>
<keyword evidence="6 9" id="KW-0812">Transmembrane</keyword>
<keyword evidence="14" id="KW-1185">Reference proteome</keyword>
<dbReference type="STRING" id="44933.SAMN05660971_02302"/>
<evidence type="ECO:0000256" key="3">
    <source>
        <dbReference type="ARBA" id="ARBA00016864"/>
    </source>
</evidence>
<protein>
    <recommendedName>
        <fullName evidence="3 9">Phosphate transport system permease protein PstA</fullName>
    </recommendedName>
</protein>
<dbReference type="InterPro" id="IPR005672">
    <property type="entry name" value="Phosphate_PstA"/>
</dbReference>
<dbReference type="InterPro" id="IPR000515">
    <property type="entry name" value="MetI-like"/>
</dbReference>
<dbReference type="GO" id="GO:0035435">
    <property type="term" value="P:phosphate ion transmembrane transport"/>
    <property type="evidence" value="ECO:0007669"/>
    <property type="project" value="InterPro"/>
</dbReference>
<dbReference type="SUPFAM" id="SSF161098">
    <property type="entry name" value="MetI-like"/>
    <property type="match status" value="1"/>
</dbReference>
<evidence type="ECO:0000313" key="12">
    <source>
        <dbReference type="EMBL" id="SHM14267.1"/>
    </source>
</evidence>
<evidence type="ECO:0000256" key="6">
    <source>
        <dbReference type="ARBA" id="ARBA00022692"/>
    </source>
</evidence>
<gene>
    <name evidence="11" type="ORF">HCU01_17080</name>
    <name evidence="12" type="ORF">SAMN05660971_02302</name>
</gene>
<evidence type="ECO:0000256" key="4">
    <source>
        <dbReference type="ARBA" id="ARBA00022448"/>
    </source>
</evidence>
<dbReference type="Gene3D" id="1.10.3720.10">
    <property type="entry name" value="MetI-like"/>
    <property type="match status" value="1"/>
</dbReference>
<comment type="similarity">
    <text evidence="2 9">Belongs to the binding-protein-dependent transport system permease family. CysTW subfamily.</text>
</comment>
<feature type="transmembrane region" description="Helical" evidence="9">
    <location>
        <begin position="499"/>
        <end position="521"/>
    </location>
</feature>
<dbReference type="Proteomes" id="UP000321726">
    <property type="component" value="Unassembled WGS sequence"/>
</dbReference>
<evidence type="ECO:0000259" key="10">
    <source>
        <dbReference type="PROSITE" id="PS50928"/>
    </source>
</evidence>
<dbReference type="EMBL" id="FRCA01000005">
    <property type="protein sequence ID" value="SHM14267.1"/>
    <property type="molecule type" value="Genomic_DNA"/>
</dbReference>
<sequence>MNIPGHTAVPPARSGRWRGGEGPWAWWCAMAVALSLLMLGALLVLLMSRGLANFWPASVHQLTLADGSQVIGVPVETRQRPEDAGSERRYFTANRDASGGIWRWVNVEDIRQDSAPEDLVHIKRMRWSDFLGRLVAVNIDGRRFDGELAWQRLEERLDEIRQQRQLRRELEATQIIPLIRRLESSNGPESNHDPGSNSDDVRIHQQLAELQQQARDLQSGMTGAVLILETAEGRRLEQPLEEVDTVLRPNAMSAWQKVGRWSSGVWQYLSEGPRAANTAGGVWPAIFGTVLMVILMSILVTPFGVLAAVYLNEVAHQGRLTRLVRIGVRNLAGVPSIVYGVFGLGVFVYGIGGQLDEWFFAETLPSPTFGTGGLLWASLTLALLTLPVVIVATEEGLARIPMHQREGALALGATHLEMLTRVVLPMAMPAMLTGVILAVARAAGEVAPLMLVGVAKLAPQVPLDGEFPWLHLERKFMHLGYHIYDAAFHSSDVQAALPLIYATALLLVLVILVLNLTAIFLRHYLRTRHGAFARQ</sequence>
<evidence type="ECO:0000313" key="13">
    <source>
        <dbReference type="Proteomes" id="UP000184123"/>
    </source>
</evidence>
<accession>A0A1M7GE86</accession>
<comment type="subcellular location">
    <subcellularLocation>
        <location evidence="9">Cell inner membrane</location>
        <topology evidence="9">Multi-pass membrane protein</topology>
    </subcellularLocation>
    <subcellularLocation>
        <location evidence="1">Cell membrane</location>
        <topology evidence="1">Multi-pass membrane protein</topology>
    </subcellularLocation>
</comment>
<dbReference type="PANTHER" id="PTHR43470:SF6">
    <property type="entry name" value="PHOSPHATE TRANSPORT SYSTEM PERMEASE PROTEIN PSTA"/>
    <property type="match status" value="1"/>
</dbReference>
<dbReference type="GO" id="GO:0005886">
    <property type="term" value="C:plasma membrane"/>
    <property type="evidence" value="ECO:0007669"/>
    <property type="project" value="UniProtKB-SubCell"/>
</dbReference>
<reference evidence="12 13" key="1">
    <citation type="submission" date="2016-11" db="EMBL/GenBank/DDBJ databases">
        <authorList>
            <person name="Jaros S."/>
            <person name="Januszkiewicz K."/>
            <person name="Wedrychowicz H."/>
        </authorList>
    </citation>
    <scope>NUCLEOTIDE SEQUENCE [LARGE SCALE GENOMIC DNA]</scope>
    <source>
        <strain evidence="12 13">DSM 4740</strain>
    </source>
</reference>
<dbReference type="Proteomes" id="UP000184123">
    <property type="component" value="Unassembled WGS sequence"/>
</dbReference>
<feature type="transmembrane region" description="Helical" evidence="9">
    <location>
        <begin position="282"/>
        <end position="311"/>
    </location>
</feature>
<evidence type="ECO:0000256" key="8">
    <source>
        <dbReference type="ARBA" id="ARBA00023136"/>
    </source>
</evidence>
<evidence type="ECO:0000256" key="1">
    <source>
        <dbReference type="ARBA" id="ARBA00004651"/>
    </source>
</evidence>
<dbReference type="EMBL" id="BJXU01000058">
    <property type="protein sequence ID" value="GEN23759.1"/>
    <property type="molecule type" value="Genomic_DNA"/>
</dbReference>
<evidence type="ECO:0000313" key="11">
    <source>
        <dbReference type="EMBL" id="GEN23759.1"/>
    </source>
</evidence>
<proteinExistence type="inferred from homology"/>
<evidence type="ECO:0000313" key="14">
    <source>
        <dbReference type="Proteomes" id="UP000321726"/>
    </source>
</evidence>
<organism evidence="12 13">
    <name type="scientific">Halomonas cupida</name>
    <dbReference type="NCBI Taxonomy" id="44933"/>
    <lineage>
        <taxon>Bacteria</taxon>
        <taxon>Pseudomonadati</taxon>
        <taxon>Pseudomonadota</taxon>
        <taxon>Gammaproteobacteria</taxon>
        <taxon>Oceanospirillales</taxon>
        <taxon>Halomonadaceae</taxon>
        <taxon>Halomonas</taxon>
    </lineage>
</organism>
<keyword evidence="7 9" id="KW-1133">Transmembrane helix</keyword>
<name>A0A1M7GE86_9GAMM</name>
<feature type="transmembrane region" description="Helical" evidence="9">
    <location>
        <begin position="24"/>
        <end position="47"/>
    </location>
</feature>
<reference evidence="11 14" key="2">
    <citation type="submission" date="2019-07" db="EMBL/GenBank/DDBJ databases">
        <title>Whole genome shotgun sequence of Halomonas cupida NBRC 102219.</title>
        <authorList>
            <person name="Hosoyama A."/>
            <person name="Uohara A."/>
            <person name="Ohji S."/>
            <person name="Ichikawa N."/>
        </authorList>
    </citation>
    <scope>NUCLEOTIDE SEQUENCE [LARGE SCALE GENOMIC DNA]</scope>
    <source>
        <strain evidence="11 14">NBRC 102219</strain>
    </source>
</reference>
<feature type="transmembrane region" description="Helical" evidence="9">
    <location>
        <begin position="372"/>
        <end position="392"/>
    </location>
</feature>
<evidence type="ECO:0000256" key="2">
    <source>
        <dbReference type="ARBA" id="ARBA00007069"/>
    </source>
</evidence>
<evidence type="ECO:0000256" key="9">
    <source>
        <dbReference type="RuleBase" id="RU363043"/>
    </source>
</evidence>
<feature type="transmembrane region" description="Helical" evidence="9">
    <location>
        <begin position="422"/>
        <end position="443"/>
    </location>
</feature>
<dbReference type="AlphaFoldDB" id="A0A1M7GE86"/>
<keyword evidence="5 9" id="KW-1003">Cell membrane</keyword>
<dbReference type="Pfam" id="PF00528">
    <property type="entry name" value="BPD_transp_1"/>
    <property type="match status" value="1"/>
</dbReference>
<dbReference type="PANTHER" id="PTHR43470">
    <property type="entry name" value="PHOSPHATE TRANSPORT SYSTEM PERMEASE PROTEIN PSTA-RELATED"/>
    <property type="match status" value="1"/>
</dbReference>
<evidence type="ECO:0000256" key="5">
    <source>
        <dbReference type="ARBA" id="ARBA00022475"/>
    </source>
</evidence>
<dbReference type="NCBIfam" id="TIGR00974">
    <property type="entry name" value="3a0107s02c"/>
    <property type="match status" value="1"/>
</dbReference>
<feature type="transmembrane region" description="Helical" evidence="9">
    <location>
        <begin position="331"/>
        <end position="352"/>
    </location>
</feature>